<keyword evidence="2" id="KW-0378">Hydrolase</keyword>
<evidence type="ECO:0000259" key="3">
    <source>
        <dbReference type="PROSITE" id="PS51462"/>
    </source>
</evidence>
<dbReference type="Proteomes" id="UP000199394">
    <property type="component" value="Unassembled WGS sequence"/>
</dbReference>
<dbReference type="InterPro" id="IPR000086">
    <property type="entry name" value="NUDIX_hydrolase_dom"/>
</dbReference>
<evidence type="ECO:0000256" key="1">
    <source>
        <dbReference type="ARBA" id="ARBA00001946"/>
    </source>
</evidence>
<evidence type="ECO:0000313" key="5">
    <source>
        <dbReference type="Proteomes" id="UP000199394"/>
    </source>
</evidence>
<dbReference type="InterPro" id="IPR015797">
    <property type="entry name" value="NUDIX_hydrolase-like_dom_sf"/>
</dbReference>
<dbReference type="PROSITE" id="PS51462">
    <property type="entry name" value="NUDIX"/>
    <property type="match status" value="1"/>
</dbReference>
<dbReference type="PANTHER" id="PTHR11839:SF18">
    <property type="entry name" value="NUDIX HYDROLASE DOMAIN-CONTAINING PROTEIN"/>
    <property type="match status" value="1"/>
</dbReference>
<comment type="cofactor">
    <cofactor evidence="1">
        <name>Mg(2+)</name>
        <dbReference type="ChEBI" id="CHEBI:18420"/>
    </cofactor>
</comment>
<dbReference type="CDD" id="cd03424">
    <property type="entry name" value="NUDIX_ADPRase_Nudt5_UGPPase_Nudt14"/>
    <property type="match status" value="1"/>
</dbReference>
<sequence length="176" mass="19921">MDFYEPTIETKEIFSGRILNLRVDTIALPDGKTSLREIVDHKDAVAILPIVDDCMVFVKQFRKAVETVLTEIPAGLMETGENIFETASRELQEEIGLKPMDLKYLGDMWPSPGFTNEKTALFMATQFEEEALEADDDEFIQIIRIPIPTVRALYLSGKFTDAKTACALGRYFSQCR</sequence>
<gene>
    <name evidence="4" type="ORF">SAMN04515656_102103</name>
</gene>
<dbReference type="EMBL" id="FNRK01000002">
    <property type="protein sequence ID" value="SDZ99922.1"/>
    <property type="molecule type" value="Genomic_DNA"/>
</dbReference>
<dbReference type="GO" id="GO:0006753">
    <property type="term" value="P:nucleoside phosphate metabolic process"/>
    <property type="evidence" value="ECO:0007669"/>
    <property type="project" value="TreeGrafter"/>
</dbReference>
<dbReference type="OrthoDB" id="9806150at2"/>
<dbReference type="Pfam" id="PF00293">
    <property type="entry name" value="NUDIX"/>
    <property type="match status" value="1"/>
</dbReference>
<dbReference type="InterPro" id="IPR020084">
    <property type="entry name" value="NUDIX_hydrolase_CS"/>
</dbReference>
<feature type="domain" description="Nudix hydrolase" evidence="3">
    <location>
        <begin position="40"/>
        <end position="167"/>
    </location>
</feature>
<proteinExistence type="predicted"/>
<reference evidence="4 5" key="1">
    <citation type="submission" date="2016-10" db="EMBL/GenBank/DDBJ databases">
        <authorList>
            <person name="de Groot N.N."/>
        </authorList>
    </citation>
    <scope>NUCLEOTIDE SEQUENCE [LARGE SCALE GENOMIC DNA]</scope>
    <source>
        <strain evidence="4 5">SR12</strain>
    </source>
</reference>
<dbReference type="GO" id="GO:0016787">
    <property type="term" value="F:hydrolase activity"/>
    <property type="evidence" value="ECO:0007669"/>
    <property type="project" value="UniProtKB-KW"/>
</dbReference>
<dbReference type="AlphaFoldDB" id="A0A1H3XMW0"/>
<accession>A0A1H3XMW0</accession>
<dbReference type="STRING" id="81409.SAMN04515656_102103"/>
<dbReference type="Gene3D" id="3.90.79.10">
    <property type="entry name" value="Nucleoside Triphosphate Pyrophosphohydrolase"/>
    <property type="match status" value="1"/>
</dbReference>
<organism evidence="4 5">
    <name type="scientific">Eubacterium aggregans</name>
    <dbReference type="NCBI Taxonomy" id="81409"/>
    <lineage>
        <taxon>Bacteria</taxon>
        <taxon>Bacillati</taxon>
        <taxon>Bacillota</taxon>
        <taxon>Clostridia</taxon>
        <taxon>Eubacteriales</taxon>
        <taxon>Eubacteriaceae</taxon>
        <taxon>Eubacterium</taxon>
    </lineage>
</organism>
<dbReference type="SUPFAM" id="SSF55811">
    <property type="entry name" value="Nudix"/>
    <property type="match status" value="1"/>
</dbReference>
<protein>
    <submittedName>
        <fullName evidence="4">ADP-ribose pyrophosphatase</fullName>
    </submittedName>
</protein>
<evidence type="ECO:0000313" key="4">
    <source>
        <dbReference type="EMBL" id="SDZ99922.1"/>
    </source>
</evidence>
<dbReference type="RefSeq" id="WP_090304439.1">
    <property type="nucleotide sequence ID" value="NZ_FNRK01000002.1"/>
</dbReference>
<evidence type="ECO:0000256" key="2">
    <source>
        <dbReference type="ARBA" id="ARBA00022801"/>
    </source>
</evidence>
<keyword evidence="5" id="KW-1185">Reference proteome</keyword>
<name>A0A1H3XMW0_9FIRM</name>
<dbReference type="GO" id="GO:0019693">
    <property type="term" value="P:ribose phosphate metabolic process"/>
    <property type="evidence" value="ECO:0007669"/>
    <property type="project" value="TreeGrafter"/>
</dbReference>
<dbReference type="GO" id="GO:0005829">
    <property type="term" value="C:cytosol"/>
    <property type="evidence" value="ECO:0007669"/>
    <property type="project" value="TreeGrafter"/>
</dbReference>
<dbReference type="PANTHER" id="PTHR11839">
    <property type="entry name" value="UDP/ADP-SUGAR PYROPHOSPHATASE"/>
    <property type="match status" value="1"/>
</dbReference>
<dbReference type="PROSITE" id="PS00893">
    <property type="entry name" value="NUDIX_BOX"/>
    <property type="match status" value="1"/>
</dbReference>